<dbReference type="PANTHER" id="PTHR30582">
    <property type="entry name" value="L,D-TRANSPEPTIDASE"/>
    <property type="match status" value="1"/>
</dbReference>
<gene>
    <name evidence="10" type="ORF">Pmi06nite_27070</name>
</gene>
<dbReference type="RefSeq" id="WP_203953284.1">
    <property type="nucleotide sequence ID" value="NZ_BOOO01000014.1"/>
</dbReference>
<evidence type="ECO:0000259" key="9">
    <source>
        <dbReference type="PROSITE" id="PS52029"/>
    </source>
</evidence>
<feature type="active site" description="Proton donor/acceptor" evidence="7">
    <location>
        <position position="300"/>
    </location>
</feature>
<dbReference type="Gene3D" id="2.60.40.3780">
    <property type="match status" value="1"/>
</dbReference>
<evidence type="ECO:0000256" key="2">
    <source>
        <dbReference type="ARBA" id="ARBA00022679"/>
    </source>
</evidence>
<name>A0A8J3TY24_9ACTN</name>
<keyword evidence="6 7" id="KW-0961">Cell wall biogenesis/degradation</keyword>
<evidence type="ECO:0000256" key="7">
    <source>
        <dbReference type="PROSITE-ProRule" id="PRU01373"/>
    </source>
</evidence>
<dbReference type="UniPathway" id="UPA00219"/>
<dbReference type="Proteomes" id="UP000650628">
    <property type="component" value="Unassembled WGS sequence"/>
</dbReference>
<dbReference type="PROSITE" id="PS52029">
    <property type="entry name" value="LD_TPASE"/>
    <property type="match status" value="1"/>
</dbReference>
<evidence type="ECO:0000256" key="6">
    <source>
        <dbReference type="ARBA" id="ARBA00023316"/>
    </source>
</evidence>
<dbReference type="GO" id="GO:0071972">
    <property type="term" value="F:peptidoglycan L,D-transpeptidase activity"/>
    <property type="evidence" value="ECO:0007669"/>
    <property type="project" value="TreeGrafter"/>
</dbReference>
<feature type="chain" id="PRO_5038361085" evidence="8">
    <location>
        <begin position="18"/>
        <end position="373"/>
    </location>
</feature>
<dbReference type="GO" id="GO:0071555">
    <property type="term" value="P:cell wall organization"/>
    <property type="evidence" value="ECO:0007669"/>
    <property type="project" value="UniProtKB-UniRule"/>
</dbReference>
<sequence>MRLAVTIMILLLLAACARVVPPAPRITMSPAADTASAATERGLTVTADGGRLTSVLAYAGRDLVPGSFDASRATWHSSWTLRPGTEYVVNAVATGRDGVTAQIAGRFRTLRPQHTLAIGSVTPADGETVGVGMPIIVTFTGPVEDRAAVERALEVRSGVEGAWHWFGDRQVVYRTRSMWPARRKVVLDAHLTGVRTGPGTYGTADRTVSFEVGRAMVSTVDTRTHQMVVKQDGEVARRMAVSAGMGTTEEYTTTSGVHLTMDKADPVRMISPGREKGEPGYYDEVIDYAVRISNSGEYVHAMDNEWAQGRANVSHGCINARPDQAEWFFEHALRGDPVIITGTTRKLAPDNGWGFWQFTWADWLSGSELPIQS</sequence>
<dbReference type="GO" id="GO:0005576">
    <property type="term" value="C:extracellular region"/>
    <property type="evidence" value="ECO:0007669"/>
    <property type="project" value="TreeGrafter"/>
</dbReference>
<evidence type="ECO:0000256" key="1">
    <source>
        <dbReference type="ARBA" id="ARBA00004752"/>
    </source>
</evidence>
<keyword evidence="2" id="KW-0808">Transferase</keyword>
<dbReference type="InterPro" id="IPR050979">
    <property type="entry name" value="LD-transpeptidase"/>
</dbReference>
<accession>A0A8J3TY24</accession>
<evidence type="ECO:0000256" key="8">
    <source>
        <dbReference type="SAM" id="SignalP"/>
    </source>
</evidence>
<dbReference type="SUPFAM" id="SSF141523">
    <property type="entry name" value="L,D-transpeptidase catalytic domain-like"/>
    <property type="match status" value="1"/>
</dbReference>
<evidence type="ECO:0000256" key="3">
    <source>
        <dbReference type="ARBA" id="ARBA00022960"/>
    </source>
</evidence>
<keyword evidence="3 7" id="KW-0133">Cell shape</keyword>
<evidence type="ECO:0000313" key="10">
    <source>
        <dbReference type="EMBL" id="GII29265.1"/>
    </source>
</evidence>
<dbReference type="InterPro" id="IPR005490">
    <property type="entry name" value="LD_TPept_cat_dom"/>
</dbReference>
<feature type="domain" description="L,D-TPase catalytic" evidence="9">
    <location>
        <begin position="216"/>
        <end position="341"/>
    </location>
</feature>
<feature type="active site" description="Nucleophile" evidence="7">
    <location>
        <position position="317"/>
    </location>
</feature>
<comment type="caution">
    <text evidence="10">The sequence shown here is derived from an EMBL/GenBank/DDBJ whole genome shotgun (WGS) entry which is preliminary data.</text>
</comment>
<reference evidence="10 11" key="1">
    <citation type="submission" date="2021-01" db="EMBL/GenBank/DDBJ databases">
        <title>Whole genome shotgun sequence of Planotetraspora mira NBRC 15435.</title>
        <authorList>
            <person name="Komaki H."/>
            <person name="Tamura T."/>
        </authorList>
    </citation>
    <scope>NUCLEOTIDE SEQUENCE [LARGE SCALE GENOMIC DNA]</scope>
    <source>
        <strain evidence="10 11">NBRC 15435</strain>
    </source>
</reference>
<evidence type="ECO:0000256" key="5">
    <source>
        <dbReference type="ARBA" id="ARBA00023315"/>
    </source>
</evidence>
<organism evidence="10 11">
    <name type="scientific">Planotetraspora mira</name>
    <dbReference type="NCBI Taxonomy" id="58121"/>
    <lineage>
        <taxon>Bacteria</taxon>
        <taxon>Bacillati</taxon>
        <taxon>Actinomycetota</taxon>
        <taxon>Actinomycetes</taxon>
        <taxon>Streptosporangiales</taxon>
        <taxon>Streptosporangiaceae</taxon>
        <taxon>Planotetraspora</taxon>
    </lineage>
</organism>
<dbReference type="InterPro" id="IPR038063">
    <property type="entry name" value="Transpep_catalytic_dom"/>
</dbReference>
<feature type="signal peptide" evidence="8">
    <location>
        <begin position="1"/>
        <end position="17"/>
    </location>
</feature>
<keyword evidence="5" id="KW-0012">Acyltransferase</keyword>
<dbReference type="EMBL" id="BOOO01000014">
    <property type="protein sequence ID" value="GII29265.1"/>
    <property type="molecule type" value="Genomic_DNA"/>
</dbReference>
<evidence type="ECO:0000256" key="4">
    <source>
        <dbReference type="ARBA" id="ARBA00022984"/>
    </source>
</evidence>
<keyword evidence="8" id="KW-0732">Signal</keyword>
<proteinExistence type="predicted"/>
<dbReference type="AlphaFoldDB" id="A0A8J3TY24"/>
<protein>
    <submittedName>
        <fullName evidence="10">Transpeptidase</fullName>
    </submittedName>
</protein>
<dbReference type="CDD" id="cd13432">
    <property type="entry name" value="LDT_IgD_like_2"/>
    <property type="match status" value="1"/>
</dbReference>
<evidence type="ECO:0000313" key="11">
    <source>
        <dbReference type="Proteomes" id="UP000650628"/>
    </source>
</evidence>
<dbReference type="PANTHER" id="PTHR30582:SF2">
    <property type="entry name" value="L,D-TRANSPEPTIDASE YCIB-RELATED"/>
    <property type="match status" value="1"/>
</dbReference>
<dbReference type="InterPro" id="IPR041280">
    <property type="entry name" value="Big_10"/>
</dbReference>
<dbReference type="Pfam" id="PF03734">
    <property type="entry name" value="YkuD"/>
    <property type="match status" value="1"/>
</dbReference>
<keyword evidence="4 7" id="KW-0573">Peptidoglycan synthesis</keyword>
<keyword evidence="11" id="KW-1185">Reference proteome</keyword>
<dbReference type="Pfam" id="PF17964">
    <property type="entry name" value="Big_10"/>
    <property type="match status" value="1"/>
</dbReference>
<dbReference type="GO" id="GO:0008360">
    <property type="term" value="P:regulation of cell shape"/>
    <property type="evidence" value="ECO:0007669"/>
    <property type="project" value="UniProtKB-UniRule"/>
</dbReference>
<dbReference type="GO" id="GO:0018104">
    <property type="term" value="P:peptidoglycan-protein cross-linking"/>
    <property type="evidence" value="ECO:0007669"/>
    <property type="project" value="TreeGrafter"/>
</dbReference>
<comment type="pathway">
    <text evidence="1 7">Cell wall biogenesis; peptidoglycan biosynthesis.</text>
</comment>
<dbReference type="PROSITE" id="PS51257">
    <property type="entry name" value="PROKAR_LIPOPROTEIN"/>
    <property type="match status" value="1"/>
</dbReference>
<dbReference type="CDD" id="cd16913">
    <property type="entry name" value="YkuD_like"/>
    <property type="match status" value="1"/>
</dbReference>
<dbReference type="Gene3D" id="2.40.440.10">
    <property type="entry name" value="L,D-transpeptidase catalytic domain-like"/>
    <property type="match status" value="1"/>
</dbReference>
<dbReference type="Gene3D" id="2.60.40.3710">
    <property type="match status" value="1"/>
</dbReference>
<dbReference type="GO" id="GO:0016746">
    <property type="term" value="F:acyltransferase activity"/>
    <property type="evidence" value="ECO:0007669"/>
    <property type="project" value="UniProtKB-KW"/>
</dbReference>